<sequence length="253" mass="28279">MPLSVNLTEGPILVGILIATFLYGIATLQTYNYYREYGKDPPRLKILVACVWLLETALTVLTCTYLYTVTVTNSNNPSAYDMLPWTVAIIFLTGGLLGAVVQSFFAWRVYMLSGHLLPSIVSWSGGLARIGVTAAMCGFVIQTGSRKLYEERYGWSIDLVLGIALFVDVFNTGCMCYYLSRKQNKDNKIQVIDKIMIWTIETGLVTRISPNVKIIILELDDDVLERSCGVACRRSIIHTFKHRGYTRVGGHGQ</sequence>
<evidence type="ECO:0000259" key="2">
    <source>
        <dbReference type="Pfam" id="PF20152"/>
    </source>
</evidence>
<dbReference type="PANTHER" id="PTHR40465">
    <property type="entry name" value="CHROMOSOME 1, WHOLE GENOME SHOTGUN SEQUENCE"/>
    <property type="match status" value="1"/>
</dbReference>
<keyword evidence="1" id="KW-0812">Transmembrane</keyword>
<keyword evidence="1" id="KW-0472">Membrane</keyword>
<evidence type="ECO:0000313" key="3">
    <source>
        <dbReference type="EMBL" id="PCH39039.1"/>
    </source>
</evidence>
<feature type="transmembrane region" description="Helical" evidence="1">
    <location>
        <begin position="119"/>
        <end position="141"/>
    </location>
</feature>
<feature type="transmembrane region" description="Helical" evidence="1">
    <location>
        <begin position="12"/>
        <end position="34"/>
    </location>
</feature>
<evidence type="ECO:0000256" key="1">
    <source>
        <dbReference type="SAM" id="Phobius"/>
    </source>
</evidence>
<name>A0A2H3JJS0_WOLCO</name>
<dbReference type="Proteomes" id="UP000218811">
    <property type="component" value="Unassembled WGS sequence"/>
</dbReference>
<feature type="domain" description="DUF6534" evidence="2">
    <location>
        <begin position="165"/>
        <end position="211"/>
    </location>
</feature>
<reference evidence="3 4" key="1">
    <citation type="journal article" date="2012" name="Science">
        <title>The Paleozoic origin of enzymatic lignin decomposition reconstructed from 31 fungal genomes.</title>
        <authorList>
            <person name="Floudas D."/>
            <person name="Binder M."/>
            <person name="Riley R."/>
            <person name="Barry K."/>
            <person name="Blanchette R.A."/>
            <person name="Henrissat B."/>
            <person name="Martinez A.T."/>
            <person name="Otillar R."/>
            <person name="Spatafora J.W."/>
            <person name="Yadav J.S."/>
            <person name="Aerts A."/>
            <person name="Benoit I."/>
            <person name="Boyd A."/>
            <person name="Carlson A."/>
            <person name="Copeland A."/>
            <person name="Coutinho P.M."/>
            <person name="de Vries R.P."/>
            <person name="Ferreira P."/>
            <person name="Findley K."/>
            <person name="Foster B."/>
            <person name="Gaskell J."/>
            <person name="Glotzer D."/>
            <person name="Gorecki P."/>
            <person name="Heitman J."/>
            <person name="Hesse C."/>
            <person name="Hori C."/>
            <person name="Igarashi K."/>
            <person name="Jurgens J.A."/>
            <person name="Kallen N."/>
            <person name="Kersten P."/>
            <person name="Kohler A."/>
            <person name="Kuees U."/>
            <person name="Kumar T.K.A."/>
            <person name="Kuo A."/>
            <person name="LaButti K."/>
            <person name="Larrondo L.F."/>
            <person name="Lindquist E."/>
            <person name="Ling A."/>
            <person name="Lombard V."/>
            <person name="Lucas S."/>
            <person name="Lundell T."/>
            <person name="Martin R."/>
            <person name="McLaughlin D.J."/>
            <person name="Morgenstern I."/>
            <person name="Morin E."/>
            <person name="Murat C."/>
            <person name="Nagy L.G."/>
            <person name="Nolan M."/>
            <person name="Ohm R.A."/>
            <person name="Patyshakuliyeva A."/>
            <person name="Rokas A."/>
            <person name="Ruiz-Duenas F.J."/>
            <person name="Sabat G."/>
            <person name="Salamov A."/>
            <person name="Samejima M."/>
            <person name="Schmutz J."/>
            <person name="Slot J.C."/>
            <person name="St John F."/>
            <person name="Stenlid J."/>
            <person name="Sun H."/>
            <person name="Sun S."/>
            <person name="Syed K."/>
            <person name="Tsang A."/>
            <person name="Wiebenga A."/>
            <person name="Young D."/>
            <person name="Pisabarro A."/>
            <person name="Eastwood D.C."/>
            <person name="Martin F."/>
            <person name="Cullen D."/>
            <person name="Grigoriev I.V."/>
            <person name="Hibbett D.S."/>
        </authorList>
    </citation>
    <scope>NUCLEOTIDE SEQUENCE [LARGE SCALE GENOMIC DNA]</scope>
    <source>
        <strain evidence="3 4">MD-104</strain>
    </source>
</reference>
<feature type="transmembrane region" description="Helical" evidence="1">
    <location>
        <begin position="87"/>
        <end position="107"/>
    </location>
</feature>
<organism evidence="3 4">
    <name type="scientific">Wolfiporia cocos (strain MD-104)</name>
    <name type="common">Brown rot fungus</name>
    <dbReference type="NCBI Taxonomy" id="742152"/>
    <lineage>
        <taxon>Eukaryota</taxon>
        <taxon>Fungi</taxon>
        <taxon>Dikarya</taxon>
        <taxon>Basidiomycota</taxon>
        <taxon>Agaricomycotina</taxon>
        <taxon>Agaricomycetes</taxon>
        <taxon>Polyporales</taxon>
        <taxon>Phaeolaceae</taxon>
        <taxon>Wolfiporia</taxon>
    </lineage>
</organism>
<dbReference type="STRING" id="742152.A0A2H3JJS0"/>
<dbReference type="PANTHER" id="PTHR40465:SF1">
    <property type="entry name" value="DUF6534 DOMAIN-CONTAINING PROTEIN"/>
    <property type="match status" value="1"/>
</dbReference>
<feature type="transmembrane region" description="Helical" evidence="1">
    <location>
        <begin position="46"/>
        <end position="67"/>
    </location>
</feature>
<evidence type="ECO:0000313" key="4">
    <source>
        <dbReference type="Proteomes" id="UP000218811"/>
    </source>
</evidence>
<dbReference type="InterPro" id="IPR045339">
    <property type="entry name" value="DUF6534"/>
</dbReference>
<accession>A0A2H3JJS0</accession>
<feature type="transmembrane region" description="Helical" evidence="1">
    <location>
        <begin position="153"/>
        <end position="179"/>
    </location>
</feature>
<proteinExistence type="predicted"/>
<dbReference type="EMBL" id="KB467954">
    <property type="protein sequence ID" value="PCH39039.1"/>
    <property type="molecule type" value="Genomic_DNA"/>
</dbReference>
<dbReference type="OrthoDB" id="2786217at2759"/>
<dbReference type="Pfam" id="PF20152">
    <property type="entry name" value="DUF6534"/>
    <property type="match status" value="1"/>
</dbReference>
<keyword evidence="1" id="KW-1133">Transmembrane helix</keyword>
<keyword evidence="4" id="KW-1185">Reference proteome</keyword>
<dbReference type="AlphaFoldDB" id="A0A2H3JJS0"/>
<dbReference type="OMA" id="ARRIWIM"/>
<protein>
    <recommendedName>
        <fullName evidence="2">DUF6534 domain-containing protein</fullName>
    </recommendedName>
</protein>
<gene>
    <name evidence="3" type="ORF">WOLCODRAFT_21314</name>
</gene>